<reference evidence="2 3" key="1">
    <citation type="submission" date="2013-05" db="EMBL/GenBank/DDBJ databases">
        <title>Draft genome sequence of Rubidibacter lacunae KORDI 51-2.</title>
        <authorList>
            <person name="Choi D.H."/>
            <person name="Noh J.H."/>
            <person name="Kwon K.-K."/>
            <person name="Lee J.-H."/>
            <person name="Ryu J.-Y."/>
        </authorList>
    </citation>
    <scope>NUCLEOTIDE SEQUENCE [LARGE SCALE GENOMIC DNA]</scope>
    <source>
        <strain evidence="2 3">KORDI 51-2</strain>
    </source>
</reference>
<accession>U5DR07</accession>
<dbReference type="Pfam" id="PF02567">
    <property type="entry name" value="PhzC-PhzF"/>
    <property type="match status" value="1"/>
</dbReference>
<protein>
    <submittedName>
        <fullName evidence="2">Phenazine biosynthesis protein PhzF family</fullName>
    </submittedName>
</protein>
<dbReference type="PANTHER" id="PTHR13774:SF32">
    <property type="entry name" value="ANTISENSE-ENHANCING SEQUENCE 1"/>
    <property type="match status" value="1"/>
</dbReference>
<dbReference type="Gene3D" id="3.10.310.10">
    <property type="entry name" value="Diaminopimelate Epimerase, Chain A, domain 1"/>
    <property type="match status" value="2"/>
</dbReference>
<dbReference type="InParanoid" id="U5DR07"/>
<dbReference type="EMBL" id="ASSJ01000004">
    <property type="protein sequence ID" value="ERN43054.1"/>
    <property type="molecule type" value="Genomic_DNA"/>
</dbReference>
<dbReference type="PIRSF" id="PIRSF016184">
    <property type="entry name" value="PhzC_PhzF"/>
    <property type="match status" value="1"/>
</dbReference>
<dbReference type="RefSeq" id="WP_022604152.1">
    <property type="nucleotide sequence ID" value="NZ_ASSJ01000004.1"/>
</dbReference>
<dbReference type="NCBIfam" id="TIGR00654">
    <property type="entry name" value="PhzF_family"/>
    <property type="match status" value="1"/>
</dbReference>
<dbReference type="Proteomes" id="UP000016960">
    <property type="component" value="Unassembled WGS sequence"/>
</dbReference>
<dbReference type="GO" id="GO:0016853">
    <property type="term" value="F:isomerase activity"/>
    <property type="evidence" value="ECO:0007669"/>
    <property type="project" value="TreeGrafter"/>
</dbReference>
<organism evidence="2 3">
    <name type="scientific">Rubidibacter lacunae KORDI 51-2</name>
    <dbReference type="NCBI Taxonomy" id="582515"/>
    <lineage>
        <taxon>Bacteria</taxon>
        <taxon>Bacillati</taxon>
        <taxon>Cyanobacteriota</taxon>
        <taxon>Cyanophyceae</taxon>
        <taxon>Oscillatoriophycideae</taxon>
        <taxon>Chroococcales</taxon>
        <taxon>Aphanothecaceae</taxon>
        <taxon>Rubidibacter</taxon>
    </lineage>
</organism>
<dbReference type="FunCoup" id="U5DR07">
    <property type="interactions" value="195"/>
</dbReference>
<sequence length="305" mass="32761">MPPLDFLIVDVFAVGPFTGNQLAVFLDAGDLSTEQMQQLAREMNYSETTFVLSRSPREGGYDVRIFTPKRELPFAGHPTLGTAYAIARELIGTFPERLVLNLPIGPIGVTASSANSDAYDATGETIYWMRQAPPNLGPELDPAAIAAAIGLPPEAIDPDYPVEEVSTGLPCAIVPLRSLAWLKKARLNRERFAALAAMTQSQAILMFCRDTYHPENDLCARVFAPGAGVDEDPATGSANGCLAAYLVAHAYLGNTEEIDARVEQGYEIQRPSLLLLRARADGRAISVEVGGRVVPIACGTLIAEC</sequence>
<name>U5DR07_9CHRO</name>
<dbReference type="OrthoDB" id="9788221at2"/>
<comment type="caution">
    <text evidence="2">The sequence shown here is derived from an EMBL/GenBank/DDBJ whole genome shotgun (WGS) entry which is preliminary data.</text>
</comment>
<feature type="active site" evidence="1">
    <location>
        <position position="47"/>
    </location>
</feature>
<evidence type="ECO:0000256" key="1">
    <source>
        <dbReference type="PIRSR" id="PIRSR016184-1"/>
    </source>
</evidence>
<dbReference type="GO" id="GO:0005737">
    <property type="term" value="C:cytoplasm"/>
    <property type="evidence" value="ECO:0007669"/>
    <property type="project" value="TreeGrafter"/>
</dbReference>
<evidence type="ECO:0000313" key="2">
    <source>
        <dbReference type="EMBL" id="ERN43054.1"/>
    </source>
</evidence>
<dbReference type="AlphaFoldDB" id="U5DR07"/>
<dbReference type="SUPFAM" id="SSF54506">
    <property type="entry name" value="Diaminopimelate epimerase-like"/>
    <property type="match status" value="1"/>
</dbReference>
<dbReference type="InterPro" id="IPR003719">
    <property type="entry name" value="Phenazine_PhzF-like"/>
</dbReference>
<proteinExistence type="predicted"/>
<dbReference type="PATRIC" id="fig|582515.4.peg.417"/>
<keyword evidence="3" id="KW-1185">Reference proteome</keyword>
<gene>
    <name evidence="2" type="ORF">KR51_00003700</name>
</gene>
<dbReference type="PANTHER" id="PTHR13774">
    <property type="entry name" value="PHENAZINE BIOSYNTHESIS PROTEIN"/>
    <property type="match status" value="1"/>
</dbReference>
<dbReference type="eggNOG" id="COG0384">
    <property type="taxonomic scope" value="Bacteria"/>
</dbReference>
<evidence type="ECO:0000313" key="3">
    <source>
        <dbReference type="Proteomes" id="UP000016960"/>
    </source>
</evidence>